<evidence type="ECO:0000256" key="4">
    <source>
        <dbReference type="ARBA" id="ARBA00022840"/>
    </source>
</evidence>
<keyword evidence="4" id="KW-0067">ATP-binding</keyword>
<protein>
    <recommendedName>
        <fullName evidence="5">AMP-dependent synthetase/ligase domain-containing protein</fullName>
    </recommendedName>
</protein>
<accession>X0UH78</accession>
<organism evidence="6">
    <name type="scientific">marine sediment metagenome</name>
    <dbReference type="NCBI Taxonomy" id="412755"/>
    <lineage>
        <taxon>unclassified sequences</taxon>
        <taxon>metagenomes</taxon>
        <taxon>ecological metagenomes</taxon>
    </lineage>
</organism>
<sequence>MGEIDYKKEWNNWRWDIPNEYNIGYDIVDKHAKTDKKNKIALYWENAEGETDKFTFLDMKHLTNKFGNTLKNLGFKKGDRFLIRLPNLPEFQISFIGGTKIGAVPIPSSVMFR</sequence>
<dbReference type="InterPro" id="IPR042099">
    <property type="entry name" value="ANL_N_sf"/>
</dbReference>
<feature type="domain" description="AMP-dependent synthetase/ligase" evidence="5">
    <location>
        <begin position="30"/>
        <end position="108"/>
    </location>
</feature>
<dbReference type="PANTHER" id="PTHR43605">
    <property type="entry name" value="ACYL-COENZYME A SYNTHETASE"/>
    <property type="match status" value="1"/>
</dbReference>
<dbReference type="AlphaFoldDB" id="X0UH78"/>
<gene>
    <name evidence="6" type="ORF">S01H1_32662</name>
</gene>
<reference evidence="6" key="1">
    <citation type="journal article" date="2014" name="Front. Microbiol.">
        <title>High frequency of phylogenetically diverse reductive dehalogenase-homologous genes in deep subseafloor sedimentary metagenomes.</title>
        <authorList>
            <person name="Kawai M."/>
            <person name="Futagami T."/>
            <person name="Toyoda A."/>
            <person name="Takaki Y."/>
            <person name="Nishi S."/>
            <person name="Hori S."/>
            <person name="Arai W."/>
            <person name="Tsubouchi T."/>
            <person name="Morono Y."/>
            <person name="Uchiyama I."/>
            <person name="Ito T."/>
            <person name="Fujiyama A."/>
            <person name="Inagaki F."/>
            <person name="Takami H."/>
        </authorList>
    </citation>
    <scope>NUCLEOTIDE SEQUENCE</scope>
    <source>
        <strain evidence="6">Expedition CK06-06</strain>
    </source>
</reference>
<dbReference type="Gene3D" id="3.40.50.12780">
    <property type="entry name" value="N-terminal domain of ligase-like"/>
    <property type="match status" value="1"/>
</dbReference>
<keyword evidence="3" id="KW-0547">Nucleotide-binding</keyword>
<dbReference type="PANTHER" id="PTHR43605:SF10">
    <property type="entry name" value="ACYL-COA SYNTHETASE MEDIUM CHAIN FAMILY MEMBER 3"/>
    <property type="match status" value="1"/>
</dbReference>
<evidence type="ECO:0000259" key="5">
    <source>
        <dbReference type="Pfam" id="PF00501"/>
    </source>
</evidence>
<dbReference type="InterPro" id="IPR000873">
    <property type="entry name" value="AMP-dep_synth/lig_dom"/>
</dbReference>
<evidence type="ECO:0000256" key="1">
    <source>
        <dbReference type="ARBA" id="ARBA00006432"/>
    </source>
</evidence>
<dbReference type="EMBL" id="BARS01020235">
    <property type="protein sequence ID" value="GAG04940.1"/>
    <property type="molecule type" value="Genomic_DNA"/>
</dbReference>
<comment type="caution">
    <text evidence="6">The sequence shown here is derived from an EMBL/GenBank/DDBJ whole genome shotgun (WGS) entry which is preliminary data.</text>
</comment>
<dbReference type="GO" id="GO:0015645">
    <property type="term" value="F:fatty acid ligase activity"/>
    <property type="evidence" value="ECO:0007669"/>
    <property type="project" value="TreeGrafter"/>
</dbReference>
<keyword evidence="2" id="KW-0436">Ligase</keyword>
<dbReference type="GO" id="GO:0006637">
    <property type="term" value="P:acyl-CoA metabolic process"/>
    <property type="evidence" value="ECO:0007669"/>
    <property type="project" value="TreeGrafter"/>
</dbReference>
<evidence type="ECO:0000256" key="3">
    <source>
        <dbReference type="ARBA" id="ARBA00022741"/>
    </source>
</evidence>
<comment type="similarity">
    <text evidence="1">Belongs to the ATP-dependent AMP-binding enzyme family.</text>
</comment>
<dbReference type="GO" id="GO:0004321">
    <property type="term" value="F:fatty-acyl-CoA synthase activity"/>
    <property type="evidence" value="ECO:0007669"/>
    <property type="project" value="TreeGrafter"/>
</dbReference>
<evidence type="ECO:0000313" key="6">
    <source>
        <dbReference type="EMBL" id="GAG04940.1"/>
    </source>
</evidence>
<dbReference type="GO" id="GO:0006633">
    <property type="term" value="P:fatty acid biosynthetic process"/>
    <property type="evidence" value="ECO:0007669"/>
    <property type="project" value="TreeGrafter"/>
</dbReference>
<dbReference type="Pfam" id="PF00501">
    <property type="entry name" value="AMP-binding"/>
    <property type="match status" value="1"/>
</dbReference>
<dbReference type="SUPFAM" id="SSF56801">
    <property type="entry name" value="Acetyl-CoA synthetase-like"/>
    <property type="match status" value="1"/>
</dbReference>
<evidence type="ECO:0000256" key="2">
    <source>
        <dbReference type="ARBA" id="ARBA00022598"/>
    </source>
</evidence>
<name>X0UH78_9ZZZZ</name>
<dbReference type="GO" id="GO:0005524">
    <property type="term" value="F:ATP binding"/>
    <property type="evidence" value="ECO:0007669"/>
    <property type="project" value="UniProtKB-KW"/>
</dbReference>
<dbReference type="InterPro" id="IPR051087">
    <property type="entry name" value="Mitochondrial_ACSM"/>
</dbReference>
<feature type="non-terminal residue" evidence="6">
    <location>
        <position position="113"/>
    </location>
</feature>
<proteinExistence type="inferred from homology"/>